<dbReference type="GO" id="GO:0005634">
    <property type="term" value="C:nucleus"/>
    <property type="evidence" value="ECO:0007669"/>
    <property type="project" value="UniProtKB-UniRule"/>
</dbReference>
<evidence type="ECO:0000256" key="1">
    <source>
        <dbReference type="RuleBase" id="RU367064"/>
    </source>
</evidence>
<dbReference type="GO" id="GO:0008270">
    <property type="term" value="F:zinc ion binding"/>
    <property type="evidence" value="ECO:0007669"/>
    <property type="project" value="UniProtKB-UniRule"/>
</dbReference>
<comment type="similarity">
    <text evidence="1">Belongs to the TET family.</text>
</comment>
<sequence length="234" mass="25463">MMNVDPLDSHSISHLQTESNGQALTGEVPDSQVQPIVHVNQKAHPSLQSSSPTNQCANVMANYDQTQCQQDAEEQLMHLSLPALPSTSHETPSSDPGQVLRNVNVECSGGITVVSTTNEEDVSLPRVGASEVSPVENAHNFHNYAMNFLTNSTRNLLSTTKDSELPSCNCLNRVIHREKGPYYTHLGAGPNVAAVREIMENRYGQKGSAVRIEKVIYTGKEAKSSRGCPVAKWV</sequence>
<dbReference type="GO" id="GO:0141166">
    <property type="term" value="P:chromosomal 5-methylcytosine DNA demethylation pathway"/>
    <property type="evidence" value="ECO:0007669"/>
    <property type="project" value="UniProtKB-UniRule"/>
</dbReference>
<feature type="non-terminal residue" evidence="2">
    <location>
        <position position="234"/>
    </location>
</feature>
<keyword evidence="1" id="KW-0223">Dioxygenase</keyword>
<comment type="caution">
    <text evidence="2">The sequence shown here is derived from an EMBL/GenBank/DDBJ whole genome shotgun (WGS) entry which is preliminary data.</text>
</comment>
<keyword evidence="1" id="KW-0862">Zinc</keyword>
<dbReference type="AlphaFoldDB" id="A0AA40HM45"/>
<dbReference type="EMBL" id="JAULJE010000016">
    <property type="protein sequence ID" value="KAK1333727.1"/>
    <property type="molecule type" value="Genomic_DNA"/>
</dbReference>
<dbReference type="EC" id="1.14.11.80" evidence="1"/>
<comment type="function">
    <text evidence="1">Dioxygenase that catalyzes the conversion of the modified genomic base 5-methylcytosine (5mC) into 5-hydroxymethylcytosine (5hmC) and plays a key role in epigenetic chromatin reprogramming during embryonic development.</text>
</comment>
<evidence type="ECO:0000313" key="3">
    <source>
        <dbReference type="Proteomes" id="UP001177744"/>
    </source>
</evidence>
<comment type="catalytic activity">
    <reaction evidence="1">
        <text>a 5-hydroxymethyl-2'-deoxycytidine in DNA + 2-oxoglutarate + O2 = a 5-formyl-2'-deoxycytidine in DNA + succinate + CO2 + H2O</text>
        <dbReference type="Rhea" id="RHEA:53828"/>
        <dbReference type="Rhea" id="RHEA-COMP:13315"/>
        <dbReference type="Rhea" id="RHEA-COMP:13656"/>
        <dbReference type="ChEBI" id="CHEBI:15377"/>
        <dbReference type="ChEBI" id="CHEBI:15379"/>
        <dbReference type="ChEBI" id="CHEBI:16526"/>
        <dbReference type="ChEBI" id="CHEBI:16810"/>
        <dbReference type="ChEBI" id="CHEBI:30031"/>
        <dbReference type="ChEBI" id="CHEBI:136731"/>
        <dbReference type="ChEBI" id="CHEBI:137731"/>
        <dbReference type="EC" id="1.14.11.80"/>
    </reaction>
</comment>
<dbReference type="GO" id="GO:0045944">
    <property type="term" value="P:positive regulation of transcription by RNA polymerase II"/>
    <property type="evidence" value="ECO:0007669"/>
    <property type="project" value="TreeGrafter"/>
</dbReference>
<dbReference type="PANTHER" id="PTHR23358">
    <property type="entry name" value="METHYLCYTOSINE DIOXYGENASE TET"/>
    <property type="match status" value="1"/>
</dbReference>
<keyword evidence="1" id="KW-0408">Iron</keyword>
<evidence type="ECO:0000313" key="2">
    <source>
        <dbReference type="EMBL" id="KAK1333727.1"/>
    </source>
</evidence>
<dbReference type="Proteomes" id="UP001177744">
    <property type="component" value="Unassembled WGS sequence"/>
</dbReference>
<comment type="cofactor">
    <cofactor evidence="1">
        <name>Fe(2+)</name>
        <dbReference type="ChEBI" id="CHEBI:29033"/>
    </cofactor>
    <text evidence="1">Binds 1 Fe(2+) ion per subunit.</text>
</comment>
<reference evidence="2" key="1">
    <citation type="submission" date="2023-06" db="EMBL/GenBank/DDBJ databases">
        <title>Reference genome for the Northern bat (Eptesicus nilssonii), a most northern bat species.</title>
        <authorList>
            <person name="Laine V.N."/>
            <person name="Pulliainen A.T."/>
            <person name="Lilley T.M."/>
        </authorList>
    </citation>
    <scope>NUCLEOTIDE SEQUENCE</scope>
    <source>
        <strain evidence="2">BLF_Eptnil</strain>
        <tissue evidence="2">Kidney</tissue>
    </source>
</reference>
<keyword evidence="1" id="KW-0560">Oxidoreductase</keyword>
<comment type="catalytic activity">
    <reaction evidence="1">
        <text>a 5-methyl-2'-deoxycytidine in DNA + 2-oxoglutarate + O2 = a 5-hydroxymethyl-2'-deoxycytidine in DNA + succinate + CO2</text>
        <dbReference type="Rhea" id="RHEA:52636"/>
        <dbReference type="Rhea" id="RHEA-COMP:11370"/>
        <dbReference type="Rhea" id="RHEA-COMP:13315"/>
        <dbReference type="ChEBI" id="CHEBI:15379"/>
        <dbReference type="ChEBI" id="CHEBI:16526"/>
        <dbReference type="ChEBI" id="CHEBI:16810"/>
        <dbReference type="ChEBI" id="CHEBI:30031"/>
        <dbReference type="ChEBI" id="CHEBI:85454"/>
        <dbReference type="ChEBI" id="CHEBI:136731"/>
        <dbReference type="EC" id="1.14.11.80"/>
    </reaction>
</comment>
<dbReference type="InterPro" id="IPR040175">
    <property type="entry name" value="TET1/2/3"/>
</dbReference>
<organism evidence="2 3">
    <name type="scientific">Cnephaeus nilssonii</name>
    <name type="common">Northern bat</name>
    <name type="synonym">Eptesicus nilssonii</name>
    <dbReference type="NCBI Taxonomy" id="3371016"/>
    <lineage>
        <taxon>Eukaryota</taxon>
        <taxon>Metazoa</taxon>
        <taxon>Chordata</taxon>
        <taxon>Craniata</taxon>
        <taxon>Vertebrata</taxon>
        <taxon>Euteleostomi</taxon>
        <taxon>Mammalia</taxon>
        <taxon>Eutheria</taxon>
        <taxon>Laurasiatheria</taxon>
        <taxon>Chiroptera</taxon>
        <taxon>Yangochiroptera</taxon>
        <taxon>Vespertilionidae</taxon>
        <taxon>Cnephaeus</taxon>
    </lineage>
</organism>
<proteinExistence type="inferred from homology"/>
<protein>
    <recommendedName>
        <fullName evidence="1">Methylcytosine dioxygenase TET</fullName>
        <ecNumber evidence="1">1.14.11.80</ecNumber>
    </recommendedName>
</protein>
<comment type="catalytic activity">
    <reaction evidence="1">
        <text>a 5-formyl-2'-deoxycytidine in DNA + 2-oxoglutarate + O2 = a 5-carboxyl-2'-deoxycytidine in DNA + succinate + CO2 + H(+)</text>
        <dbReference type="Rhea" id="RHEA:53832"/>
        <dbReference type="Rhea" id="RHEA-COMP:13656"/>
        <dbReference type="Rhea" id="RHEA-COMP:13657"/>
        <dbReference type="ChEBI" id="CHEBI:15378"/>
        <dbReference type="ChEBI" id="CHEBI:15379"/>
        <dbReference type="ChEBI" id="CHEBI:16526"/>
        <dbReference type="ChEBI" id="CHEBI:16810"/>
        <dbReference type="ChEBI" id="CHEBI:30031"/>
        <dbReference type="ChEBI" id="CHEBI:137731"/>
        <dbReference type="ChEBI" id="CHEBI:137732"/>
        <dbReference type="EC" id="1.14.11.80"/>
    </reaction>
</comment>
<comment type="cofactor">
    <cofactor evidence="1">
        <name>Zn(2+)</name>
        <dbReference type="ChEBI" id="CHEBI:29105"/>
    </cofactor>
    <text evidence="1">The zinc ions have a structural role.</text>
</comment>
<keyword evidence="3" id="KW-1185">Reference proteome</keyword>
<name>A0AA40HM45_CNENI</name>
<dbReference type="PANTHER" id="PTHR23358:SF2">
    <property type="entry name" value="METHYLCYTOSINE DIOXYGENASE TET1"/>
    <property type="match status" value="1"/>
</dbReference>
<gene>
    <name evidence="2" type="ORF">QTO34_006114</name>
</gene>
<dbReference type="GO" id="GO:0040029">
    <property type="term" value="P:epigenetic regulation of gene expression"/>
    <property type="evidence" value="ECO:0007669"/>
    <property type="project" value="InterPro"/>
</dbReference>
<keyword evidence="1" id="KW-0479">Metal-binding</keyword>
<dbReference type="GO" id="GO:0070579">
    <property type="term" value="F:DNA 5-methylcytosine dioxygenase activity"/>
    <property type="evidence" value="ECO:0007669"/>
    <property type="project" value="UniProtKB-UniRule"/>
</dbReference>
<accession>A0AA40HM45</accession>